<dbReference type="SUPFAM" id="SSF57903">
    <property type="entry name" value="FYVE/PHD zinc finger"/>
    <property type="match status" value="1"/>
</dbReference>
<feature type="region of interest" description="Disordered" evidence="6">
    <location>
        <begin position="1"/>
        <end position="59"/>
    </location>
</feature>
<dbReference type="SMART" id="SM00249">
    <property type="entry name" value="PHD"/>
    <property type="match status" value="1"/>
</dbReference>
<dbReference type="GO" id="GO:0008270">
    <property type="term" value="F:zinc ion binding"/>
    <property type="evidence" value="ECO:0007669"/>
    <property type="project" value="UniProtKB-KW"/>
</dbReference>
<dbReference type="EMBL" id="KN833722">
    <property type="protein sequence ID" value="KIK23899.1"/>
    <property type="molecule type" value="Genomic_DNA"/>
</dbReference>
<dbReference type="PANTHER" id="PTHR46174:SF1">
    <property type="entry name" value="CXXC-TYPE ZINC FINGER PROTEIN 1"/>
    <property type="match status" value="1"/>
</dbReference>
<evidence type="ECO:0000313" key="8">
    <source>
        <dbReference type="EMBL" id="KIK23899.1"/>
    </source>
</evidence>
<proteinExistence type="predicted"/>
<feature type="non-terminal residue" evidence="8">
    <location>
        <position position="1"/>
    </location>
</feature>
<feature type="domain" description="Zinc finger PHD-type" evidence="7">
    <location>
        <begin position="70"/>
        <end position="118"/>
    </location>
</feature>
<dbReference type="OrthoDB" id="436852at2759"/>
<name>A0A0C9ZD89_9AGAM</name>
<keyword evidence="3" id="KW-0863">Zinc-finger</keyword>
<dbReference type="Gene3D" id="3.30.40.10">
    <property type="entry name" value="Zinc/RING finger domain, C3HC4 (zinc finger)"/>
    <property type="match status" value="1"/>
</dbReference>
<evidence type="ECO:0000256" key="6">
    <source>
        <dbReference type="SAM" id="MobiDB-lite"/>
    </source>
</evidence>
<dbReference type="STRING" id="765257.A0A0C9ZD89"/>
<dbReference type="Pfam" id="PF00628">
    <property type="entry name" value="PHD"/>
    <property type="match status" value="1"/>
</dbReference>
<dbReference type="PANTHER" id="PTHR46174">
    <property type="entry name" value="CXXC-TYPE ZINC FINGER PROTEIN 1"/>
    <property type="match status" value="1"/>
</dbReference>
<gene>
    <name evidence="8" type="ORF">PISMIDRAFT_64903</name>
</gene>
<dbReference type="GO" id="GO:0048188">
    <property type="term" value="C:Set1C/COMPASS complex"/>
    <property type="evidence" value="ECO:0007669"/>
    <property type="project" value="InterPro"/>
</dbReference>
<dbReference type="InterPro" id="IPR019787">
    <property type="entry name" value="Znf_PHD-finger"/>
</dbReference>
<dbReference type="InterPro" id="IPR011011">
    <property type="entry name" value="Znf_FYVE_PHD"/>
</dbReference>
<evidence type="ECO:0000256" key="2">
    <source>
        <dbReference type="ARBA" id="ARBA00022723"/>
    </source>
</evidence>
<feature type="compositionally biased region" description="Basic and acidic residues" evidence="6">
    <location>
        <begin position="29"/>
        <end position="47"/>
    </location>
</feature>
<keyword evidence="9" id="KW-1185">Reference proteome</keyword>
<keyword evidence="4" id="KW-0862">Zinc</keyword>
<dbReference type="HOGENOM" id="CLU_1953996_0_0_1"/>
<evidence type="ECO:0000256" key="5">
    <source>
        <dbReference type="ARBA" id="ARBA00023242"/>
    </source>
</evidence>
<organism evidence="8 9">
    <name type="scientific">Pisolithus microcarpus 441</name>
    <dbReference type="NCBI Taxonomy" id="765257"/>
    <lineage>
        <taxon>Eukaryota</taxon>
        <taxon>Fungi</taxon>
        <taxon>Dikarya</taxon>
        <taxon>Basidiomycota</taxon>
        <taxon>Agaricomycotina</taxon>
        <taxon>Agaricomycetes</taxon>
        <taxon>Agaricomycetidae</taxon>
        <taxon>Boletales</taxon>
        <taxon>Sclerodermatineae</taxon>
        <taxon>Pisolithaceae</taxon>
        <taxon>Pisolithus</taxon>
    </lineage>
</organism>
<evidence type="ECO:0000256" key="3">
    <source>
        <dbReference type="ARBA" id="ARBA00022771"/>
    </source>
</evidence>
<accession>A0A0C9ZD89</accession>
<keyword evidence="2" id="KW-0479">Metal-binding</keyword>
<feature type="non-terminal residue" evidence="8">
    <location>
        <position position="129"/>
    </location>
</feature>
<evidence type="ECO:0000313" key="9">
    <source>
        <dbReference type="Proteomes" id="UP000054018"/>
    </source>
</evidence>
<dbReference type="InterPro" id="IPR001965">
    <property type="entry name" value="Znf_PHD"/>
</dbReference>
<reference evidence="9" key="2">
    <citation type="submission" date="2015-01" db="EMBL/GenBank/DDBJ databases">
        <title>Evolutionary Origins and Diversification of the Mycorrhizal Mutualists.</title>
        <authorList>
            <consortium name="DOE Joint Genome Institute"/>
            <consortium name="Mycorrhizal Genomics Consortium"/>
            <person name="Kohler A."/>
            <person name="Kuo A."/>
            <person name="Nagy L.G."/>
            <person name="Floudas D."/>
            <person name="Copeland A."/>
            <person name="Barry K.W."/>
            <person name="Cichocki N."/>
            <person name="Veneault-Fourrey C."/>
            <person name="LaButti K."/>
            <person name="Lindquist E.A."/>
            <person name="Lipzen A."/>
            <person name="Lundell T."/>
            <person name="Morin E."/>
            <person name="Murat C."/>
            <person name="Riley R."/>
            <person name="Ohm R."/>
            <person name="Sun H."/>
            <person name="Tunlid A."/>
            <person name="Henrissat B."/>
            <person name="Grigoriev I.V."/>
            <person name="Hibbett D.S."/>
            <person name="Martin F."/>
        </authorList>
    </citation>
    <scope>NUCLEOTIDE SEQUENCE [LARGE SCALE GENOMIC DNA]</scope>
    <source>
        <strain evidence="9">441</strain>
    </source>
</reference>
<dbReference type="InterPro" id="IPR037869">
    <property type="entry name" value="Spp1/CFP1"/>
</dbReference>
<reference evidence="8 9" key="1">
    <citation type="submission" date="2014-04" db="EMBL/GenBank/DDBJ databases">
        <authorList>
            <consortium name="DOE Joint Genome Institute"/>
            <person name="Kuo A."/>
            <person name="Kohler A."/>
            <person name="Costa M.D."/>
            <person name="Nagy L.G."/>
            <person name="Floudas D."/>
            <person name="Copeland A."/>
            <person name="Barry K.W."/>
            <person name="Cichocki N."/>
            <person name="Veneault-Fourrey C."/>
            <person name="LaButti K."/>
            <person name="Lindquist E.A."/>
            <person name="Lipzen A."/>
            <person name="Lundell T."/>
            <person name="Morin E."/>
            <person name="Murat C."/>
            <person name="Sun H."/>
            <person name="Tunlid A."/>
            <person name="Henrissat B."/>
            <person name="Grigoriev I.V."/>
            <person name="Hibbett D.S."/>
            <person name="Martin F."/>
            <person name="Nordberg H.P."/>
            <person name="Cantor M.N."/>
            <person name="Hua S.X."/>
        </authorList>
    </citation>
    <scope>NUCLEOTIDE SEQUENCE [LARGE SCALE GENOMIC DNA]</scope>
    <source>
        <strain evidence="8 9">441</strain>
    </source>
</reference>
<protein>
    <recommendedName>
        <fullName evidence="7">Zinc finger PHD-type domain-containing protein</fullName>
    </recommendedName>
</protein>
<sequence length="129" mass="14368">SRSRRKSSLAAKDGSMAVGKDASVIKSTRPREKIGDHTSDDEKENKIKPTRGKTPKPVVKTVHDDTKTNYCLCNQPDDGSPMVCCSICNDWYVYHFRCVNLGLEEASELEVYVCPTCHAKTGRRSISEC</sequence>
<comment type="subcellular location">
    <subcellularLocation>
        <location evidence="1">Nucleus</location>
    </subcellularLocation>
</comment>
<evidence type="ECO:0000256" key="1">
    <source>
        <dbReference type="ARBA" id="ARBA00004123"/>
    </source>
</evidence>
<keyword evidence="5" id="KW-0539">Nucleus</keyword>
<dbReference type="GO" id="GO:0045893">
    <property type="term" value="P:positive regulation of DNA-templated transcription"/>
    <property type="evidence" value="ECO:0007669"/>
    <property type="project" value="TreeGrafter"/>
</dbReference>
<dbReference type="Proteomes" id="UP000054018">
    <property type="component" value="Unassembled WGS sequence"/>
</dbReference>
<evidence type="ECO:0000256" key="4">
    <source>
        <dbReference type="ARBA" id="ARBA00022833"/>
    </source>
</evidence>
<evidence type="ECO:0000259" key="7">
    <source>
        <dbReference type="SMART" id="SM00249"/>
    </source>
</evidence>
<dbReference type="AlphaFoldDB" id="A0A0C9ZD89"/>
<dbReference type="InterPro" id="IPR013083">
    <property type="entry name" value="Znf_RING/FYVE/PHD"/>
</dbReference>